<reference evidence="3 4" key="1">
    <citation type="submission" date="2024-04" db="EMBL/GenBank/DDBJ databases">
        <title>Complete genome sequence of Nguyenibacter vanlangesis HBCM-1154, a strain capable of nitrogen fixation, IAA production, and phosphorus solubilization isolated from sugarcane soil.</title>
        <authorList>
            <person name="MY HANH P."/>
        </authorList>
    </citation>
    <scope>NUCLEOTIDE SEQUENCE [LARGE SCALE GENOMIC DNA]</scope>
    <source>
        <strain evidence="3 4">HBCM 1154</strain>
    </source>
</reference>
<dbReference type="RefSeq" id="WP_342627123.1">
    <property type="nucleotide sequence ID" value="NZ_CP152276.1"/>
</dbReference>
<evidence type="ECO:0000256" key="1">
    <source>
        <dbReference type="ARBA" id="ARBA00008769"/>
    </source>
</evidence>
<gene>
    <name evidence="3" type="ORF">AAC691_12440</name>
</gene>
<name>A0ABZ3D050_9PROT</name>
<sequence>MTSGGILFGGFIYNNASISVFHEQEFIGLTAPSVVPGRDHDRLGIVFSHYTFSFALRRGEELREAAGLSPGAGLMGPQSDEGIMEVYYGAAVWRGMLFQPEYEYVVHPGGSTHIRNASVIGFKATALL</sequence>
<comment type="similarity">
    <text evidence="1 2">Belongs to the OprB family.</text>
</comment>
<proteinExistence type="inferred from homology"/>
<evidence type="ECO:0000313" key="3">
    <source>
        <dbReference type="EMBL" id="XAE41129.1"/>
    </source>
</evidence>
<dbReference type="EMBL" id="CP152276">
    <property type="protein sequence ID" value="XAE41129.1"/>
    <property type="molecule type" value="Genomic_DNA"/>
</dbReference>
<protein>
    <submittedName>
        <fullName evidence="3">Carbohydrate porin</fullName>
    </submittedName>
</protein>
<dbReference type="Gene3D" id="2.40.160.180">
    <property type="entry name" value="Carbohydrate-selective porin OprB"/>
    <property type="match status" value="1"/>
</dbReference>
<organism evidence="3 4">
    <name type="scientific">Nguyenibacter vanlangensis</name>
    <dbReference type="NCBI Taxonomy" id="1216886"/>
    <lineage>
        <taxon>Bacteria</taxon>
        <taxon>Pseudomonadati</taxon>
        <taxon>Pseudomonadota</taxon>
        <taxon>Alphaproteobacteria</taxon>
        <taxon>Acetobacterales</taxon>
        <taxon>Acetobacteraceae</taxon>
        <taxon>Nguyenibacter</taxon>
    </lineage>
</organism>
<dbReference type="Pfam" id="PF04966">
    <property type="entry name" value="OprB"/>
    <property type="match status" value="1"/>
</dbReference>
<dbReference type="Proteomes" id="UP001449795">
    <property type="component" value="Chromosome"/>
</dbReference>
<dbReference type="InterPro" id="IPR038673">
    <property type="entry name" value="OprB_sf"/>
</dbReference>
<accession>A0ABZ3D050</accession>
<evidence type="ECO:0000256" key="2">
    <source>
        <dbReference type="RuleBase" id="RU363072"/>
    </source>
</evidence>
<keyword evidence="4" id="KW-1185">Reference proteome</keyword>
<dbReference type="InterPro" id="IPR007049">
    <property type="entry name" value="Carb-sel_porin_OprB"/>
</dbReference>
<evidence type="ECO:0000313" key="4">
    <source>
        <dbReference type="Proteomes" id="UP001449795"/>
    </source>
</evidence>